<dbReference type="GO" id="GO:0009103">
    <property type="term" value="P:lipopolysaccharide biosynthetic process"/>
    <property type="evidence" value="ECO:0007669"/>
    <property type="project" value="TreeGrafter"/>
</dbReference>
<evidence type="ECO:0000313" key="10">
    <source>
        <dbReference type="Proteomes" id="UP000189810"/>
    </source>
</evidence>
<keyword evidence="10" id="KW-1185">Reference proteome</keyword>
<dbReference type="GO" id="GO:0071555">
    <property type="term" value="P:cell wall organization"/>
    <property type="evidence" value="ECO:0007669"/>
    <property type="project" value="TreeGrafter"/>
</dbReference>
<comment type="subcellular location">
    <subcellularLocation>
        <location evidence="1">Cell membrane</location>
        <topology evidence="1">Multi-pass membrane protein</topology>
    </subcellularLocation>
</comment>
<evidence type="ECO:0000256" key="8">
    <source>
        <dbReference type="SAM" id="Phobius"/>
    </source>
</evidence>
<dbReference type="AlphaFoldDB" id="A0A1M6SAK0"/>
<keyword evidence="3 9" id="KW-0808">Transferase</keyword>
<keyword evidence="4 8" id="KW-0812">Transmembrane</keyword>
<dbReference type="CDD" id="cd06912">
    <property type="entry name" value="GT_MraY_like"/>
    <property type="match status" value="1"/>
</dbReference>
<keyword evidence="7" id="KW-0479">Metal-binding</keyword>
<sequence>MPYLILAFFVSFLLSLFFIRLNLAHDPTYGVQKFHKRPTPRLGGLAIMASLILVTFSFYWVRKDFSREYFLAVLSSLPVFTAGFVEDITRKVGPKVRLLAGFLSGAALVLLLKAWVSRVDVAPFDYLLSIYPVAFLFTAFAVSGLCHAFNIIDGFNGLASGVAMMNFLAYSYVSFLHNDYFLLYLSLSAFSATLGFFLWNYPFGLIFLGDSGAYLLGFLNGLIGILLTHRYADVSPWFVMLLLIYPVWETLFSIYRRKFLRGSGAMHPDTLHLHSLLYKRLSRSLLGTDADSLLLNSQTSPFIWSLHLLCVVPALFFWNRTPILILFVLLFIVLYTWLYFRIVRFKTPFVRR</sequence>
<keyword evidence="6 8" id="KW-0472">Membrane</keyword>
<evidence type="ECO:0000256" key="2">
    <source>
        <dbReference type="ARBA" id="ARBA00022475"/>
    </source>
</evidence>
<name>A0A1M6SAK0_9AQUI</name>
<dbReference type="RefSeq" id="WP_079654075.1">
    <property type="nucleotide sequence ID" value="NZ_LT670846.1"/>
</dbReference>
<dbReference type="PANTHER" id="PTHR22926:SF3">
    <property type="entry name" value="UNDECAPRENYL-PHOSPHATE ALPHA-N-ACETYLGLUCOSAMINYL 1-PHOSPHATE TRANSFERASE"/>
    <property type="match status" value="1"/>
</dbReference>
<comment type="cofactor">
    <cofactor evidence="7">
        <name>Mg(2+)</name>
        <dbReference type="ChEBI" id="CHEBI:18420"/>
    </cofactor>
</comment>
<dbReference type="Proteomes" id="UP000189810">
    <property type="component" value="Chromosome I"/>
</dbReference>
<dbReference type="Pfam" id="PF00953">
    <property type="entry name" value="Glycos_transf_4"/>
    <property type="match status" value="1"/>
</dbReference>
<dbReference type="GO" id="GO:0005886">
    <property type="term" value="C:plasma membrane"/>
    <property type="evidence" value="ECO:0007669"/>
    <property type="project" value="UniProtKB-SubCell"/>
</dbReference>
<evidence type="ECO:0000256" key="7">
    <source>
        <dbReference type="PIRSR" id="PIRSR600715-1"/>
    </source>
</evidence>
<dbReference type="EMBL" id="LT670846">
    <property type="protein sequence ID" value="SHK41659.1"/>
    <property type="molecule type" value="Genomic_DNA"/>
</dbReference>
<dbReference type="GO" id="GO:0046872">
    <property type="term" value="F:metal ion binding"/>
    <property type="evidence" value="ECO:0007669"/>
    <property type="project" value="UniProtKB-KW"/>
</dbReference>
<evidence type="ECO:0000313" key="9">
    <source>
        <dbReference type="EMBL" id="SHK41659.1"/>
    </source>
</evidence>
<feature type="binding site" evidence="7">
    <location>
        <position position="210"/>
    </location>
    <ligand>
        <name>Mg(2+)</name>
        <dbReference type="ChEBI" id="CHEBI:18420"/>
    </ligand>
</feature>
<gene>
    <name evidence="9" type="ORF">SAMN05444391_0947</name>
</gene>
<evidence type="ECO:0000256" key="4">
    <source>
        <dbReference type="ARBA" id="ARBA00022692"/>
    </source>
</evidence>
<evidence type="ECO:0000256" key="6">
    <source>
        <dbReference type="ARBA" id="ARBA00023136"/>
    </source>
</evidence>
<proteinExistence type="predicted"/>
<dbReference type="InterPro" id="IPR000715">
    <property type="entry name" value="Glycosyl_transferase_4"/>
</dbReference>
<dbReference type="OrthoDB" id="9783652at2"/>
<organism evidence="9 10">
    <name type="scientific">Thermocrinis minervae</name>
    <dbReference type="NCBI Taxonomy" id="381751"/>
    <lineage>
        <taxon>Bacteria</taxon>
        <taxon>Pseudomonadati</taxon>
        <taxon>Aquificota</taxon>
        <taxon>Aquificia</taxon>
        <taxon>Aquificales</taxon>
        <taxon>Aquificaceae</taxon>
        <taxon>Thermocrinis</taxon>
    </lineage>
</organism>
<dbReference type="GO" id="GO:0044038">
    <property type="term" value="P:cell wall macromolecule biosynthetic process"/>
    <property type="evidence" value="ECO:0007669"/>
    <property type="project" value="TreeGrafter"/>
</dbReference>
<keyword evidence="5 8" id="KW-1133">Transmembrane helix</keyword>
<keyword evidence="2" id="KW-1003">Cell membrane</keyword>
<feature type="transmembrane region" description="Helical" evidence="8">
    <location>
        <begin position="213"/>
        <end position="231"/>
    </location>
</feature>
<feature type="transmembrane region" description="Helical" evidence="8">
    <location>
        <begin position="237"/>
        <end position="255"/>
    </location>
</feature>
<dbReference type="STRING" id="381751.SAMN05444391_0947"/>
<evidence type="ECO:0000256" key="3">
    <source>
        <dbReference type="ARBA" id="ARBA00022679"/>
    </source>
</evidence>
<feature type="binding site" evidence="7">
    <location>
        <position position="150"/>
    </location>
    <ligand>
        <name>Mg(2+)</name>
        <dbReference type="ChEBI" id="CHEBI:18420"/>
    </ligand>
</feature>
<keyword evidence="7" id="KW-0460">Magnesium</keyword>
<evidence type="ECO:0000256" key="5">
    <source>
        <dbReference type="ARBA" id="ARBA00022989"/>
    </source>
</evidence>
<feature type="transmembrane region" description="Helical" evidence="8">
    <location>
        <begin position="155"/>
        <end position="175"/>
    </location>
</feature>
<reference evidence="9 10" key="1">
    <citation type="submission" date="2016-11" db="EMBL/GenBank/DDBJ databases">
        <authorList>
            <person name="Jaros S."/>
            <person name="Januszkiewicz K."/>
            <person name="Wedrychowicz H."/>
        </authorList>
    </citation>
    <scope>NUCLEOTIDE SEQUENCE [LARGE SCALE GENOMIC DNA]</scope>
    <source>
        <strain evidence="9 10">DSM 19557</strain>
    </source>
</reference>
<dbReference type="GO" id="GO:0016780">
    <property type="term" value="F:phosphotransferase activity, for other substituted phosphate groups"/>
    <property type="evidence" value="ECO:0007669"/>
    <property type="project" value="InterPro"/>
</dbReference>
<evidence type="ECO:0000256" key="1">
    <source>
        <dbReference type="ARBA" id="ARBA00004651"/>
    </source>
</evidence>
<feature type="transmembrane region" description="Helical" evidence="8">
    <location>
        <begin position="128"/>
        <end position="148"/>
    </location>
</feature>
<feature type="transmembrane region" description="Helical" evidence="8">
    <location>
        <begin position="40"/>
        <end position="61"/>
    </location>
</feature>
<feature type="transmembrane region" description="Helical" evidence="8">
    <location>
        <begin position="181"/>
        <end position="201"/>
    </location>
</feature>
<accession>A0A1M6SAK0</accession>
<feature type="transmembrane region" description="Helical" evidence="8">
    <location>
        <begin position="98"/>
        <end position="116"/>
    </location>
</feature>
<dbReference type="PANTHER" id="PTHR22926">
    <property type="entry name" value="PHOSPHO-N-ACETYLMURAMOYL-PENTAPEPTIDE-TRANSFERASE"/>
    <property type="match status" value="1"/>
</dbReference>
<feature type="transmembrane region" description="Helical" evidence="8">
    <location>
        <begin position="324"/>
        <end position="343"/>
    </location>
</feature>
<feature type="transmembrane region" description="Helical" evidence="8">
    <location>
        <begin position="302"/>
        <end position="318"/>
    </location>
</feature>
<protein>
    <submittedName>
        <fullName evidence="9">UDP-N-acetylmuramyl pentapeptide phosphotransferase/UDP-N-acetylglucosamine-1-phosphate transferase</fullName>
    </submittedName>
</protein>